<dbReference type="SUPFAM" id="SSF81321">
    <property type="entry name" value="Family A G protein-coupled receptor-like"/>
    <property type="match status" value="1"/>
</dbReference>
<evidence type="ECO:0000256" key="2">
    <source>
        <dbReference type="ARBA" id="ARBA00022692"/>
    </source>
</evidence>
<dbReference type="VEuPathDB" id="VectorBase:BGLAX_038366"/>
<dbReference type="STRING" id="6526.A0A2C9KZR0"/>
<keyword evidence="6" id="KW-0675">Receptor</keyword>
<dbReference type="KEGG" id="bgt:106080237"/>
<name>A0A2C9KZR0_BIOGL</name>
<evidence type="ECO:0000256" key="8">
    <source>
        <dbReference type="SAM" id="Phobius"/>
    </source>
</evidence>
<keyword evidence="7" id="KW-0807">Transducer</keyword>
<dbReference type="GO" id="GO:0005886">
    <property type="term" value="C:plasma membrane"/>
    <property type="evidence" value="ECO:0007669"/>
    <property type="project" value="TreeGrafter"/>
</dbReference>
<accession>A0A2C9KZR0</accession>
<dbReference type="Proteomes" id="UP000076420">
    <property type="component" value="Unassembled WGS sequence"/>
</dbReference>
<evidence type="ECO:0000256" key="1">
    <source>
        <dbReference type="ARBA" id="ARBA00004141"/>
    </source>
</evidence>
<protein>
    <recommendedName>
        <fullName evidence="9">G-protein coupled receptors family 1 profile domain-containing protein</fullName>
    </recommendedName>
</protein>
<keyword evidence="2 8" id="KW-0812">Transmembrane</keyword>
<evidence type="ECO:0000256" key="7">
    <source>
        <dbReference type="ARBA" id="ARBA00023224"/>
    </source>
</evidence>
<comment type="subcellular location">
    <subcellularLocation>
        <location evidence="1">Membrane</location>
        <topology evidence="1">Multi-pass membrane protein</topology>
    </subcellularLocation>
</comment>
<dbReference type="Pfam" id="PF00001">
    <property type="entry name" value="7tm_1"/>
    <property type="match status" value="1"/>
</dbReference>
<gene>
    <name evidence="10" type="primary">106080237</name>
</gene>
<feature type="transmembrane region" description="Helical" evidence="8">
    <location>
        <begin position="94"/>
        <end position="112"/>
    </location>
</feature>
<keyword evidence="3 8" id="KW-1133">Transmembrane helix</keyword>
<feature type="transmembrane region" description="Helical" evidence="8">
    <location>
        <begin position="242"/>
        <end position="264"/>
    </location>
</feature>
<feature type="domain" description="G-protein coupled receptors family 1 profile" evidence="9">
    <location>
        <begin position="75"/>
        <end position="348"/>
    </location>
</feature>
<organism evidence="10 11">
    <name type="scientific">Biomphalaria glabrata</name>
    <name type="common">Bloodfluke planorb</name>
    <name type="synonym">Freshwater snail</name>
    <dbReference type="NCBI Taxonomy" id="6526"/>
    <lineage>
        <taxon>Eukaryota</taxon>
        <taxon>Metazoa</taxon>
        <taxon>Spiralia</taxon>
        <taxon>Lophotrochozoa</taxon>
        <taxon>Mollusca</taxon>
        <taxon>Gastropoda</taxon>
        <taxon>Heterobranchia</taxon>
        <taxon>Euthyneura</taxon>
        <taxon>Panpulmonata</taxon>
        <taxon>Hygrophila</taxon>
        <taxon>Lymnaeoidea</taxon>
        <taxon>Planorbidae</taxon>
        <taxon>Biomphalaria</taxon>
    </lineage>
</organism>
<feature type="transmembrane region" description="Helical" evidence="8">
    <location>
        <begin position="52"/>
        <end position="74"/>
    </location>
</feature>
<proteinExistence type="predicted"/>
<evidence type="ECO:0000256" key="3">
    <source>
        <dbReference type="ARBA" id="ARBA00022989"/>
    </source>
</evidence>
<evidence type="ECO:0000256" key="6">
    <source>
        <dbReference type="ARBA" id="ARBA00023170"/>
    </source>
</evidence>
<keyword evidence="5 8" id="KW-0472">Membrane</keyword>
<dbReference type="VEuPathDB" id="VectorBase:BGLB025444"/>
<feature type="transmembrane region" description="Helical" evidence="8">
    <location>
        <begin position="181"/>
        <end position="199"/>
    </location>
</feature>
<keyword evidence="4" id="KW-0297">G-protein coupled receptor</keyword>
<dbReference type="RefSeq" id="XP_013097014.2">
    <property type="nucleotide sequence ID" value="XM_013241560.2"/>
</dbReference>
<dbReference type="PRINTS" id="PR00237">
    <property type="entry name" value="GPCRRHODOPSN"/>
</dbReference>
<dbReference type="InterPro" id="IPR000276">
    <property type="entry name" value="GPCR_Rhodpsn"/>
</dbReference>
<feature type="transmembrane region" description="Helical" evidence="8">
    <location>
        <begin position="334"/>
        <end position="351"/>
    </location>
</feature>
<dbReference type="PROSITE" id="PS50262">
    <property type="entry name" value="G_PROTEIN_RECEP_F1_2"/>
    <property type="match status" value="1"/>
</dbReference>
<dbReference type="GO" id="GO:0004930">
    <property type="term" value="F:G protein-coupled receptor activity"/>
    <property type="evidence" value="ECO:0007669"/>
    <property type="project" value="UniProtKB-KW"/>
</dbReference>
<evidence type="ECO:0000313" key="11">
    <source>
        <dbReference type="Proteomes" id="UP000076420"/>
    </source>
</evidence>
<reference evidence="10" key="1">
    <citation type="submission" date="2020-05" db="UniProtKB">
        <authorList>
            <consortium name="EnsemblMetazoa"/>
        </authorList>
    </citation>
    <scope>IDENTIFICATION</scope>
    <source>
        <strain evidence="10">BB02</strain>
    </source>
</reference>
<sequence length="382" mass="42446">MATPDFGTNISEIFTGLSTQTNNATDRGMGLLSASTNSNSASSPASVISDDIFNIIDIIINCFLVHALSILGIFGNILNGLVLFRHRFKEPSNIILLSLSVSDFFYSMCVPFRRMRSIITRFSPAYAITFKTFSEVNLFSFSTACMATSLTHVTAIAVERLTAVCFPFHVSRIFTSSRVKLLVLFLYVYNFSLMIPLFMKYTYVWLFHPGYNTTVAQVDLTPWAKGSLGEVTYYESYVMTPLVSLVTLLVILLCSTVIVIKLTVVRDLKRLSSISSSSNAASKNAKVVKMLLTVCVVTLLSCLPTTILDIIEVIANRSMMVTTNSLLLKNSVQVLLYQFNASANFIVYVTMSSKFSKTCKKILRCVCCVFKKKEKGIEPLLK</sequence>
<feature type="transmembrane region" description="Helical" evidence="8">
    <location>
        <begin position="291"/>
        <end position="314"/>
    </location>
</feature>
<dbReference type="AlphaFoldDB" id="A0A2C9KZR0"/>
<dbReference type="PANTHER" id="PTHR24243:SF233">
    <property type="entry name" value="THYROTROPIN-RELEASING HORMONE RECEPTOR"/>
    <property type="match status" value="1"/>
</dbReference>
<dbReference type="InterPro" id="IPR017452">
    <property type="entry name" value="GPCR_Rhodpsn_7TM"/>
</dbReference>
<dbReference type="EnsemblMetazoa" id="BGLB025444-RA">
    <property type="protein sequence ID" value="BGLB025444-PA"/>
    <property type="gene ID" value="BGLB025444"/>
</dbReference>
<dbReference type="Gene3D" id="1.20.1070.10">
    <property type="entry name" value="Rhodopsin 7-helix transmembrane proteins"/>
    <property type="match status" value="1"/>
</dbReference>
<evidence type="ECO:0000256" key="4">
    <source>
        <dbReference type="ARBA" id="ARBA00023040"/>
    </source>
</evidence>
<evidence type="ECO:0000259" key="9">
    <source>
        <dbReference type="PROSITE" id="PS50262"/>
    </source>
</evidence>
<evidence type="ECO:0000313" key="10">
    <source>
        <dbReference type="EnsemblMetazoa" id="BGLB025444-PA"/>
    </source>
</evidence>
<dbReference type="PANTHER" id="PTHR24243">
    <property type="entry name" value="G-PROTEIN COUPLED RECEPTOR"/>
    <property type="match status" value="1"/>
</dbReference>
<evidence type="ECO:0000256" key="5">
    <source>
        <dbReference type="ARBA" id="ARBA00023136"/>
    </source>
</evidence>
<dbReference type="OrthoDB" id="5969463at2759"/>